<feature type="non-terminal residue" evidence="2">
    <location>
        <position position="98"/>
    </location>
</feature>
<evidence type="ECO:0000256" key="1">
    <source>
        <dbReference type="SAM" id="MobiDB-lite"/>
    </source>
</evidence>
<evidence type="ECO:0000313" key="2">
    <source>
        <dbReference type="EMBL" id="EEC05191.1"/>
    </source>
</evidence>
<name>B7PF19_IXOSC</name>
<feature type="region of interest" description="Disordered" evidence="1">
    <location>
        <begin position="1"/>
        <end position="22"/>
    </location>
</feature>
<protein>
    <submittedName>
        <fullName evidence="2 3">Uncharacterized protein</fullName>
    </submittedName>
</protein>
<dbReference type="PaxDb" id="6945-B7PF19"/>
<dbReference type="EMBL" id="ABJB010860449">
    <property type="status" value="NOT_ANNOTATED_CDS"/>
    <property type="molecule type" value="Genomic_DNA"/>
</dbReference>
<evidence type="ECO:0000313" key="3">
    <source>
        <dbReference type="EnsemblMetazoa" id="ISCW018387-PA"/>
    </source>
</evidence>
<dbReference type="HOGENOM" id="CLU_2339474_0_0_1"/>
<reference evidence="2 4" key="1">
    <citation type="submission" date="2008-03" db="EMBL/GenBank/DDBJ databases">
        <title>Annotation of Ixodes scapularis.</title>
        <authorList>
            <consortium name="Ixodes scapularis Genome Project Consortium"/>
            <person name="Caler E."/>
            <person name="Hannick L.I."/>
            <person name="Bidwell S."/>
            <person name="Joardar V."/>
            <person name="Thiagarajan M."/>
            <person name="Amedeo P."/>
            <person name="Galinsky K.J."/>
            <person name="Schobel S."/>
            <person name="Inman J."/>
            <person name="Hostetler J."/>
            <person name="Miller J."/>
            <person name="Hammond M."/>
            <person name="Megy K."/>
            <person name="Lawson D."/>
            <person name="Kodira C."/>
            <person name="Sutton G."/>
            <person name="Meyer J."/>
            <person name="Hill C.A."/>
            <person name="Birren B."/>
            <person name="Nene V."/>
            <person name="Collins F."/>
            <person name="Alarcon-Chaidez F."/>
            <person name="Wikel S."/>
            <person name="Strausberg R."/>
        </authorList>
    </citation>
    <scope>NUCLEOTIDE SEQUENCE [LARGE SCALE GENOMIC DNA]</scope>
    <source>
        <strain evidence="4">Wikel</strain>
        <strain evidence="2">Wikel colony</strain>
    </source>
</reference>
<dbReference type="VEuPathDB" id="VectorBase:ISCI018387"/>
<evidence type="ECO:0000313" key="4">
    <source>
        <dbReference type="Proteomes" id="UP000001555"/>
    </source>
</evidence>
<dbReference type="AlphaFoldDB" id="B7PF19"/>
<proteinExistence type="predicted"/>
<gene>
    <name evidence="3" type="primary">8051501</name>
    <name evidence="2" type="ORF">IscW_ISCW018387</name>
</gene>
<organism>
    <name type="scientific">Ixodes scapularis</name>
    <name type="common">Black-legged tick</name>
    <name type="synonym">Deer tick</name>
    <dbReference type="NCBI Taxonomy" id="6945"/>
    <lineage>
        <taxon>Eukaryota</taxon>
        <taxon>Metazoa</taxon>
        <taxon>Ecdysozoa</taxon>
        <taxon>Arthropoda</taxon>
        <taxon>Chelicerata</taxon>
        <taxon>Arachnida</taxon>
        <taxon>Acari</taxon>
        <taxon>Parasitiformes</taxon>
        <taxon>Ixodida</taxon>
        <taxon>Ixodoidea</taxon>
        <taxon>Ixodidae</taxon>
        <taxon>Ixodinae</taxon>
        <taxon>Ixodes</taxon>
    </lineage>
</organism>
<sequence>MCQGRSTHSAPPYRGIGWSDSSETKCSAPFIAALVQRDARVPLERQTETTDTDKHRTLAACTRRQLCEARKHSCTLRGRRETASLPDVPPRACCTCFR</sequence>
<reference evidence="3" key="2">
    <citation type="submission" date="2020-05" db="UniProtKB">
        <authorList>
            <consortium name="EnsemblMetazoa"/>
        </authorList>
    </citation>
    <scope>IDENTIFICATION</scope>
    <source>
        <strain evidence="3">wikel</strain>
    </source>
</reference>
<dbReference type="Proteomes" id="UP000001555">
    <property type="component" value="Unassembled WGS sequence"/>
</dbReference>
<dbReference type="EMBL" id="DS698911">
    <property type="protein sequence ID" value="EEC05191.1"/>
    <property type="molecule type" value="Genomic_DNA"/>
</dbReference>
<dbReference type="KEGG" id="isc:8051501"/>
<dbReference type="VEuPathDB" id="VectorBase:ISCW018387"/>
<keyword evidence="4" id="KW-1185">Reference proteome</keyword>
<accession>B7PF19</accession>
<dbReference type="InParanoid" id="B7PF19"/>
<dbReference type="EnsemblMetazoa" id="ISCW018387-RA">
    <property type="protein sequence ID" value="ISCW018387-PA"/>
    <property type="gene ID" value="ISCW018387"/>
</dbReference>